<dbReference type="InterPro" id="IPR051010">
    <property type="entry name" value="BCAA_transport"/>
</dbReference>
<dbReference type="RefSeq" id="WP_345652974.1">
    <property type="nucleotide sequence ID" value="NZ_BAABLY010000083.1"/>
</dbReference>
<dbReference type="SUPFAM" id="SSF53822">
    <property type="entry name" value="Periplasmic binding protein-like I"/>
    <property type="match status" value="1"/>
</dbReference>
<feature type="signal peptide" evidence="4">
    <location>
        <begin position="1"/>
        <end position="20"/>
    </location>
</feature>
<evidence type="ECO:0000256" key="1">
    <source>
        <dbReference type="ARBA" id="ARBA00010062"/>
    </source>
</evidence>
<gene>
    <name evidence="6" type="ORF">WHI96_11225</name>
</gene>
<organism evidence="6 7">
    <name type="scientific">Pseudonocardia tropica</name>
    <dbReference type="NCBI Taxonomy" id="681289"/>
    <lineage>
        <taxon>Bacteria</taxon>
        <taxon>Bacillati</taxon>
        <taxon>Actinomycetota</taxon>
        <taxon>Actinomycetes</taxon>
        <taxon>Pseudonocardiales</taxon>
        <taxon>Pseudonocardiaceae</taxon>
        <taxon>Pseudonocardia</taxon>
    </lineage>
</organism>
<evidence type="ECO:0000256" key="2">
    <source>
        <dbReference type="ARBA" id="ARBA00022729"/>
    </source>
</evidence>
<dbReference type="PROSITE" id="PS51257">
    <property type="entry name" value="PROKAR_LIPOPROTEIN"/>
    <property type="match status" value="1"/>
</dbReference>
<comment type="similarity">
    <text evidence="1">Belongs to the leucine-binding protein family.</text>
</comment>
<feature type="region of interest" description="Disordered" evidence="3">
    <location>
        <begin position="29"/>
        <end position="62"/>
    </location>
</feature>
<feature type="compositionally biased region" description="Polar residues" evidence="3">
    <location>
        <begin position="48"/>
        <end position="60"/>
    </location>
</feature>
<evidence type="ECO:0000256" key="4">
    <source>
        <dbReference type="SAM" id="SignalP"/>
    </source>
</evidence>
<keyword evidence="7" id="KW-1185">Reference proteome</keyword>
<dbReference type="Proteomes" id="UP001464923">
    <property type="component" value="Unassembled WGS sequence"/>
</dbReference>
<feature type="domain" description="Leucine-binding protein" evidence="5">
    <location>
        <begin position="62"/>
        <end position="375"/>
    </location>
</feature>
<keyword evidence="2 4" id="KW-0732">Signal</keyword>
<evidence type="ECO:0000313" key="6">
    <source>
        <dbReference type="EMBL" id="MEQ3539395.1"/>
    </source>
</evidence>
<proteinExistence type="inferred from homology"/>
<dbReference type="PANTHER" id="PTHR30483:SF6">
    <property type="entry name" value="PERIPLASMIC BINDING PROTEIN OF ABC TRANSPORTER FOR NATURAL AMINO ACIDS"/>
    <property type="match status" value="1"/>
</dbReference>
<evidence type="ECO:0000259" key="5">
    <source>
        <dbReference type="Pfam" id="PF13458"/>
    </source>
</evidence>
<feature type="chain" id="PRO_5047064820" evidence="4">
    <location>
        <begin position="21"/>
        <end position="442"/>
    </location>
</feature>
<dbReference type="PANTHER" id="PTHR30483">
    <property type="entry name" value="LEUCINE-SPECIFIC-BINDING PROTEIN"/>
    <property type="match status" value="1"/>
</dbReference>
<sequence length="442" mass="44912">MTRTTWRLAALAGAASLVLAGCGGGGDTGSGGATGGSEEPAAAGQACTPPQAQASGNPSTAPLKIGSLLPETGSLAFLGPPEFAGVDVAVEEINGAGGVLGNPVQHLRGDSGDDTTDIANQTVDRQLSAATQVIVGAAASGVSKLVIDKITGAGVVQFSPANTSDEFTCWQDRGLYFRTAPPDVLQGQALAQLITSDGGQRVALLARNDPYGSGLADSAERNLVSAGIPQDQITKIIYDPNAASFNPEIDQVAQFNPDSVAVIGFDESKRILSRMSEVQIGPAQKAVYGTDGNMGNALGEGLPAGLLNGMKGTLPLTELSGDFRQRLTAQDPSLTDFNYAAESYDAVVISALAAEAAKSTNGADIATQINGITKDGEKCTDFAGCKAILDRGGDVDYDGATGTLDFTDAGEPGSGSYGVQTFNGQNQIDEAATTYVRVGAQG</sequence>
<dbReference type="InterPro" id="IPR028082">
    <property type="entry name" value="Peripla_BP_I"/>
</dbReference>
<dbReference type="EMBL" id="JBEDNP010000005">
    <property type="protein sequence ID" value="MEQ3539395.1"/>
    <property type="molecule type" value="Genomic_DNA"/>
</dbReference>
<dbReference type="Pfam" id="PF13458">
    <property type="entry name" value="Peripla_BP_6"/>
    <property type="match status" value="1"/>
</dbReference>
<evidence type="ECO:0000313" key="7">
    <source>
        <dbReference type="Proteomes" id="UP001464923"/>
    </source>
</evidence>
<comment type="caution">
    <text evidence="6">The sequence shown here is derived from an EMBL/GenBank/DDBJ whole genome shotgun (WGS) entry which is preliminary data.</text>
</comment>
<accession>A0ABV1JTW5</accession>
<dbReference type="InterPro" id="IPR028081">
    <property type="entry name" value="Leu-bd"/>
</dbReference>
<reference evidence="6 7" key="1">
    <citation type="submission" date="2024-03" db="EMBL/GenBank/DDBJ databases">
        <title>Draft genome sequence of Pseudonocardia tropica JCM 19149.</title>
        <authorList>
            <person name="Butdee W."/>
            <person name="Duangmal K."/>
        </authorList>
    </citation>
    <scope>NUCLEOTIDE SEQUENCE [LARGE SCALE GENOMIC DNA]</scope>
    <source>
        <strain evidence="6 7">JCM 19149</strain>
    </source>
</reference>
<evidence type="ECO:0000256" key="3">
    <source>
        <dbReference type="SAM" id="MobiDB-lite"/>
    </source>
</evidence>
<protein>
    <submittedName>
        <fullName evidence="6">ABC transporter substrate-binding protein</fullName>
    </submittedName>
</protein>
<dbReference type="CDD" id="cd06346">
    <property type="entry name" value="PBP1_ABC_ligand_binding-like"/>
    <property type="match status" value="1"/>
</dbReference>
<name>A0ABV1JTW5_9PSEU</name>
<dbReference type="Gene3D" id="3.40.50.2300">
    <property type="match status" value="2"/>
</dbReference>